<evidence type="ECO:0000313" key="3">
    <source>
        <dbReference type="Proteomes" id="UP000027982"/>
    </source>
</evidence>
<dbReference type="STRING" id="661478.OP10G_1021"/>
<dbReference type="KEGG" id="fgi:OP10G_1021"/>
<organism evidence="2 3">
    <name type="scientific">Fimbriimonas ginsengisoli Gsoil 348</name>
    <dbReference type="NCBI Taxonomy" id="661478"/>
    <lineage>
        <taxon>Bacteria</taxon>
        <taxon>Bacillati</taxon>
        <taxon>Armatimonadota</taxon>
        <taxon>Fimbriimonadia</taxon>
        <taxon>Fimbriimonadales</taxon>
        <taxon>Fimbriimonadaceae</taxon>
        <taxon>Fimbriimonas</taxon>
    </lineage>
</organism>
<evidence type="ECO:0000313" key="2">
    <source>
        <dbReference type="EMBL" id="AIE84389.1"/>
    </source>
</evidence>
<reference evidence="2 3" key="1">
    <citation type="journal article" date="2014" name="PLoS ONE">
        <title>The first complete genome sequence of the class fimbriimonadia in the phylum armatimonadetes.</title>
        <authorList>
            <person name="Hu Z.Y."/>
            <person name="Wang Y.Z."/>
            <person name="Im W.T."/>
            <person name="Wang S.Y."/>
            <person name="Zhao G.P."/>
            <person name="Zheng H.J."/>
            <person name="Quan Z.X."/>
        </authorList>
    </citation>
    <scope>NUCLEOTIDE SEQUENCE [LARGE SCALE GENOMIC DNA]</scope>
    <source>
        <strain evidence="2">Gsoil 348</strain>
    </source>
</reference>
<accession>A0A068NRZ6</accession>
<feature type="transmembrane region" description="Helical" evidence="1">
    <location>
        <begin position="26"/>
        <end position="43"/>
    </location>
</feature>
<dbReference type="AlphaFoldDB" id="A0A068NRZ6"/>
<keyword evidence="1" id="KW-1133">Transmembrane helix</keyword>
<gene>
    <name evidence="2" type="ORF">OP10G_1021</name>
</gene>
<keyword evidence="1" id="KW-0472">Membrane</keyword>
<dbReference type="EMBL" id="CP007139">
    <property type="protein sequence ID" value="AIE84389.1"/>
    <property type="molecule type" value="Genomic_DNA"/>
</dbReference>
<sequence>MGEAVSVSPYVETEDYRRDLKRLRRSVALLWLFAVIVIGRWLVSKLEETVVAPYVGHPNVARTGDTYTIFTFDNRAPSVIPAFLVVQDGGLLRSAQLPPLPLKVESGRWEVDARELKWLTQDGGPAEAPDVGADIRLVYLQGAWSEKR</sequence>
<protein>
    <submittedName>
        <fullName evidence="2">Uncharacterized protein</fullName>
    </submittedName>
</protein>
<evidence type="ECO:0000256" key="1">
    <source>
        <dbReference type="SAM" id="Phobius"/>
    </source>
</evidence>
<keyword evidence="1" id="KW-0812">Transmembrane</keyword>
<dbReference type="Proteomes" id="UP000027982">
    <property type="component" value="Chromosome"/>
</dbReference>
<keyword evidence="3" id="KW-1185">Reference proteome</keyword>
<dbReference type="HOGENOM" id="CLU_1756098_0_0_0"/>
<proteinExistence type="predicted"/>
<name>A0A068NRZ6_FIMGI</name>